<evidence type="ECO:0000313" key="2">
    <source>
        <dbReference type="EMBL" id="MET3602130.1"/>
    </source>
</evidence>
<proteinExistence type="predicted"/>
<feature type="compositionally biased region" description="Basic and acidic residues" evidence="1">
    <location>
        <begin position="32"/>
        <end position="55"/>
    </location>
</feature>
<feature type="region of interest" description="Disordered" evidence="1">
    <location>
        <begin position="1"/>
        <end position="69"/>
    </location>
</feature>
<evidence type="ECO:0000256" key="1">
    <source>
        <dbReference type="SAM" id="MobiDB-lite"/>
    </source>
</evidence>
<comment type="caution">
    <text evidence="2">The sequence shown here is derived from an EMBL/GenBank/DDBJ whole genome shotgun (WGS) entry which is preliminary data.</text>
</comment>
<keyword evidence="3" id="KW-1185">Reference proteome</keyword>
<name>A0ABV2IGR5_9HYPH</name>
<sequence length="280" mass="30722">MPAIMLQDKQANKEAGRGNRQQQRPPVAVEDSEGKEHPQSDEGQSRDGDLDRAAERAGTPVGRKRRDPGTMVPFDFGLRGVAVQGFLLVPVHAGPGRAFICLESFTPTFVGTPKARKAERIARPIHPSLYSVPVHPWSQKQRQSLSSAQVFRSAFARPVVGHDVKGQLLAFRDGVHSGAFDGSGMNKNVRSAALDFNEAETLGGVEKFHCASAHDDFLSINQRECPAGPKGRDRTIKSMLMGKSPEREAQIKFVKQDRWKTYALLSCLIQGNILVSSKKN</sequence>
<evidence type="ECO:0000313" key="3">
    <source>
        <dbReference type="Proteomes" id="UP001549164"/>
    </source>
</evidence>
<reference evidence="2 3" key="1">
    <citation type="submission" date="2024-06" db="EMBL/GenBank/DDBJ databases">
        <title>Genomic Encyclopedia of Type Strains, Phase IV (KMG-IV): sequencing the most valuable type-strain genomes for metagenomic binning, comparative biology and taxonomic classification.</title>
        <authorList>
            <person name="Goeker M."/>
        </authorList>
    </citation>
    <scope>NUCLEOTIDE SEQUENCE [LARGE SCALE GENOMIC DNA]</scope>
    <source>
        <strain evidence="2 3">DSM 28102</strain>
    </source>
</reference>
<dbReference type="Proteomes" id="UP001549164">
    <property type="component" value="Unassembled WGS sequence"/>
</dbReference>
<gene>
    <name evidence="2" type="ORF">ABID12_004097</name>
</gene>
<dbReference type="EMBL" id="JBEPLY010000021">
    <property type="protein sequence ID" value="MET3602130.1"/>
    <property type="molecule type" value="Genomic_DNA"/>
</dbReference>
<organism evidence="2 3">
    <name type="scientific">Martelella mangrovi</name>
    <dbReference type="NCBI Taxonomy" id="1397477"/>
    <lineage>
        <taxon>Bacteria</taxon>
        <taxon>Pseudomonadati</taxon>
        <taxon>Pseudomonadota</taxon>
        <taxon>Alphaproteobacteria</taxon>
        <taxon>Hyphomicrobiales</taxon>
        <taxon>Aurantimonadaceae</taxon>
        <taxon>Martelella</taxon>
    </lineage>
</organism>
<accession>A0ABV2IGR5</accession>
<protein>
    <submittedName>
        <fullName evidence="2">Uncharacterized protein</fullName>
    </submittedName>
</protein>